<gene>
    <name evidence="2" type="ORF">CC86DRAFT_413922</name>
</gene>
<accession>A0A6A6ZCJ9</accession>
<evidence type="ECO:0000256" key="1">
    <source>
        <dbReference type="SAM" id="Phobius"/>
    </source>
</evidence>
<keyword evidence="1" id="KW-0812">Transmembrane</keyword>
<feature type="transmembrane region" description="Helical" evidence="1">
    <location>
        <begin position="31"/>
        <end position="52"/>
    </location>
</feature>
<keyword evidence="3" id="KW-1185">Reference proteome</keyword>
<sequence>MYIPPYPPILARRDDSPDAVSRDAPSTERKAAIAAGVLIGVLFFIFVLRFAYHAGYPWYKSHRAAKVARQRAIAEQKLWYKSSQLPRRATSPVIPHVDTFAVPAHEANAVEFLDAARRYESRS</sequence>
<dbReference type="AlphaFoldDB" id="A0A6A6ZCJ9"/>
<evidence type="ECO:0000313" key="3">
    <source>
        <dbReference type="Proteomes" id="UP000799424"/>
    </source>
</evidence>
<protein>
    <recommendedName>
        <fullName evidence="4">Transmembrane protein</fullName>
    </recommendedName>
</protein>
<keyword evidence="1" id="KW-1133">Transmembrane helix</keyword>
<organism evidence="2 3">
    <name type="scientific">Ophiobolus disseminans</name>
    <dbReference type="NCBI Taxonomy" id="1469910"/>
    <lineage>
        <taxon>Eukaryota</taxon>
        <taxon>Fungi</taxon>
        <taxon>Dikarya</taxon>
        <taxon>Ascomycota</taxon>
        <taxon>Pezizomycotina</taxon>
        <taxon>Dothideomycetes</taxon>
        <taxon>Pleosporomycetidae</taxon>
        <taxon>Pleosporales</taxon>
        <taxon>Pleosporineae</taxon>
        <taxon>Phaeosphaeriaceae</taxon>
        <taxon>Ophiobolus</taxon>
    </lineage>
</organism>
<keyword evidence="1" id="KW-0472">Membrane</keyword>
<reference evidence="2" key="1">
    <citation type="journal article" date="2020" name="Stud. Mycol.">
        <title>101 Dothideomycetes genomes: a test case for predicting lifestyles and emergence of pathogens.</title>
        <authorList>
            <person name="Haridas S."/>
            <person name="Albert R."/>
            <person name="Binder M."/>
            <person name="Bloem J."/>
            <person name="Labutti K."/>
            <person name="Salamov A."/>
            <person name="Andreopoulos B."/>
            <person name="Baker S."/>
            <person name="Barry K."/>
            <person name="Bills G."/>
            <person name="Bluhm B."/>
            <person name="Cannon C."/>
            <person name="Castanera R."/>
            <person name="Culley D."/>
            <person name="Daum C."/>
            <person name="Ezra D."/>
            <person name="Gonzalez J."/>
            <person name="Henrissat B."/>
            <person name="Kuo A."/>
            <person name="Liang C."/>
            <person name="Lipzen A."/>
            <person name="Lutzoni F."/>
            <person name="Magnuson J."/>
            <person name="Mondo S."/>
            <person name="Nolan M."/>
            <person name="Ohm R."/>
            <person name="Pangilinan J."/>
            <person name="Park H.-J."/>
            <person name="Ramirez L."/>
            <person name="Alfaro M."/>
            <person name="Sun H."/>
            <person name="Tritt A."/>
            <person name="Yoshinaga Y."/>
            <person name="Zwiers L.-H."/>
            <person name="Turgeon B."/>
            <person name="Goodwin S."/>
            <person name="Spatafora J."/>
            <person name="Crous P."/>
            <person name="Grigoriev I."/>
        </authorList>
    </citation>
    <scope>NUCLEOTIDE SEQUENCE</scope>
    <source>
        <strain evidence="2">CBS 113818</strain>
    </source>
</reference>
<evidence type="ECO:0000313" key="2">
    <source>
        <dbReference type="EMBL" id="KAF2818413.1"/>
    </source>
</evidence>
<evidence type="ECO:0008006" key="4">
    <source>
        <dbReference type="Google" id="ProtNLM"/>
    </source>
</evidence>
<proteinExistence type="predicted"/>
<dbReference type="EMBL" id="MU006252">
    <property type="protein sequence ID" value="KAF2818413.1"/>
    <property type="molecule type" value="Genomic_DNA"/>
</dbReference>
<dbReference type="Proteomes" id="UP000799424">
    <property type="component" value="Unassembled WGS sequence"/>
</dbReference>
<name>A0A6A6ZCJ9_9PLEO</name>